<organism evidence="8 9">
    <name type="scientific">Candidatus Bealeia paramacronuclearis</name>
    <dbReference type="NCBI Taxonomy" id="1921001"/>
    <lineage>
        <taxon>Bacteria</taxon>
        <taxon>Pseudomonadati</taxon>
        <taxon>Pseudomonadota</taxon>
        <taxon>Alphaproteobacteria</taxon>
        <taxon>Holosporales</taxon>
        <taxon>Holosporaceae</taxon>
        <taxon>Candidatus Bealeia</taxon>
    </lineage>
</organism>
<evidence type="ECO:0000256" key="4">
    <source>
        <dbReference type="ARBA" id="ARBA00022723"/>
    </source>
</evidence>
<evidence type="ECO:0000256" key="6">
    <source>
        <dbReference type="ARBA" id="ARBA00023239"/>
    </source>
</evidence>
<dbReference type="Gene3D" id="3.40.1050.10">
    <property type="entry name" value="Carbonic anhydrase"/>
    <property type="match status" value="1"/>
</dbReference>
<evidence type="ECO:0000313" key="8">
    <source>
        <dbReference type="EMBL" id="WVX66380.1"/>
    </source>
</evidence>
<dbReference type="CDD" id="cd00382">
    <property type="entry name" value="beta_CA"/>
    <property type="match status" value="1"/>
</dbReference>
<dbReference type="InterPro" id="IPR036874">
    <property type="entry name" value="Carbonic_anhydrase_sf"/>
</dbReference>
<keyword evidence="9" id="KW-1185">Reference proteome</keyword>
<protein>
    <recommendedName>
        <fullName evidence="3">carbonic anhydrase</fullName>
        <ecNumber evidence="3">4.2.1.1</ecNumber>
    </recommendedName>
</protein>
<dbReference type="InterPro" id="IPR001765">
    <property type="entry name" value="Carbonic_anhydrase"/>
</dbReference>
<dbReference type="SUPFAM" id="SSF53056">
    <property type="entry name" value="beta-carbonic anhydrase, cab"/>
    <property type="match status" value="1"/>
</dbReference>
<evidence type="ECO:0000256" key="2">
    <source>
        <dbReference type="ARBA" id="ARBA00006217"/>
    </source>
</evidence>
<evidence type="ECO:0000256" key="3">
    <source>
        <dbReference type="ARBA" id="ARBA00012925"/>
    </source>
</evidence>
<dbReference type="RefSeq" id="WP_331255258.1">
    <property type="nucleotide sequence ID" value="NZ_CP133270.1"/>
</dbReference>
<keyword evidence="6" id="KW-0456">Lyase</keyword>
<proteinExistence type="inferred from homology"/>
<evidence type="ECO:0000313" key="9">
    <source>
        <dbReference type="Proteomes" id="UP001330434"/>
    </source>
</evidence>
<comment type="similarity">
    <text evidence="2">Belongs to the beta-class carbonic anhydrase family.</text>
</comment>
<dbReference type="EMBL" id="CP133270">
    <property type="protein sequence ID" value="WVX66380.1"/>
    <property type="molecule type" value="Genomic_DNA"/>
</dbReference>
<dbReference type="EC" id="4.2.1.1" evidence="3"/>
<dbReference type="Proteomes" id="UP001330434">
    <property type="component" value="Chromosome"/>
</dbReference>
<accession>A0ABZ2C3N3</accession>
<dbReference type="PANTHER" id="PTHR11002:SF76">
    <property type="entry name" value="CARBONIC ANHYDRASE"/>
    <property type="match status" value="1"/>
</dbReference>
<reference evidence="8 9" key="1">
    <citation type="journal article" date="2024" name="Environ. Microbiol.">
        <title>Novel evolutionary insights on the interactions of the Holosporales (Alphaproteobacteria) with eukaryotic hosts from comparative genomics.</title>
        <authorList>
            <person name="Giovannini M."/>
            <person name="Petroni G."/>
            <person name="Castelli M."/>
        </authorList>
    </citation>
    <scope>NUCLEOTIDE SEQUENCE [LARGE SCALE GENOMIC DNA]</scope>
    <source>
        <strain evidence="8 9">US_Bl 15I1</strain>
    </source>
</reference>
<evidence type="ECO:0000256" key="7">
    <source>
        <dbReference type="ARBA" id="ARBA00048348"/>
    </source>
</evidence>
<dbReference type="PANTHER" id="PTHR11002">
    <property type="entry name" value="CARBONIC ANHYDRASE"/>
    <property type="match status" value="1"/>
</dbReference>
<evidence type="ECO:0000256" key="5">
    <source>
        <dbReference type="ARBA" id="ARBA00022833"/>
    </source>
</evidence>
<comment type="catalytic activity">
    <reaction evidence="7">
        <text>hydrogencarbonate + H(+) = CO2 + H2O</text>
        <dbReference type="Rhea" id="RHEA:10748"/>
        <dbReference type="ChEBI" id="CHEBI:15377"/>
        <dbReference type="ChEBI" id="CHEBI:15378"/>
        <dbReference type="ChEBI" id="CHEBI:16526"/>
        <dbReference type="ChEBI" id="CHEBI:17544"/>
        <dbReference type="EC" id="4.2.1.1"/>
    </reaction>
</comment>
<gene>
    <name evidence="8" type="ORF">Bealeia1_00557</name>
</gene>
<comment type="cofactor">
    <cofactor evidence="1">
        <name>Zn(2+)</name>
        <dbReference type="ChEBI" id="CHEBI:29105"/>
    </cofactor>
</comment>
<dbReference type="SMART" id="SM00947">
    <property type="entry name" value="Pro_CA"/>
    <property type="match status" value="1"/>
</dbReference>
<keyword evidence="4" id="KW-0479">Metal-binding</keyword>
<keyword evidence="5" id="KW-0862">Zinc</keyword>
<dbReference type="Pfam" id="PF00484">
    <property type="entry name" value="Pro_CA"/>
    <property type="match status" value="1"/>
</dbReference>
<sequence length="181" mass="20016">MILCSDSRVQMESFDFTPENDIFTVRNIGNQIATTPGSVEYGINHLNTPVLFIVGHSGCGAVNAAYGDYSKESPDIQKELNTIQIKSAPDVKAAILLNINNQVDAALKKFDDKIKSERLTVVGGVYDFRDDYERGDGRFIITNLNGETDPQKIEASPLFKKIKEAHIGVASVHKQEKQKTN</sequence>
<name>A0ABZ2C3N3_9PROT</name>
<evidence type="ECO:0000256" key="1">
    <source>
        <dbReference type="ARBA" id="ARBA00001947"/>
    </source>
</evidence>